<dbReference type="Pfam" id="PF00583">
    <property type="entry name" value="Acetyltransf_1"/>
    <property type="match status" value="1"/>
</dbReference>
<evidence type="ECO:0000313" key="5">
    <source>
        <dbReference type="Proteomes" id="UP001172082"/>
    </source>
</evidence>
<evidence type="ECO:0000256" key="2">
    <source>
        <dbReference type="ARBA" id="ARBA00023315"/>
    </source>
</evidence>
<evidence type="ECO:0000256" key="1">
    <source>
        <dbReference type="ARBA" id="ARBA00022679"/>
    </source>
</evidence>
<comment type="caution">
    <text evidence="4">The sequence shown here is derived from an EMBL/GenBank/DDBJ whole genome shotgun (WGS) entry which is preliminary data.</text>
</comment>
<dbReference type="InterPro" id="IPR051016">
    <property type="entry name" value="Diverse_Substrate_AcTransf"/>
</dbReference>
<proteinExistence type="predicted"/>
<feature type="domain" description="N-acetyltransferase" evidence="3">
    <location>
        <begin position="2"/>
        <end position="154"/>
    </location>
</feature>
<dbReference type="InterPro" id="IPR016181">
    <property type="entry name" value="Acyl_CoA_acyltransferase"/>
</dbReference>
<keyword evidence="5" id="KW-1185">Reference proteome</keyword>
<name>A0ABT8KTI7_9BACT</name>
<organism evidence="4 5">
    <name type="scientific">Splendidivirga corallicola</name>
    <dbReference type="NCBI Taxonomy" id="3051826"/>
    <lineage>
        <taxon>Bacteria</taxon>
        <taxon>Pseudomonadati</taxon>
        <taxon>Bacteroidota</taxon>
        <taxon>Cytophagia</taxon>
        <taxon>Cytophagales</taxon>
        <taxon>Splendidivirgaceae</taxon>
        <taxon>Splendidivirga</taxon>
    </lineage>
</organism>
<dbReference type="InterPro" id="IPR000182">
    <property type="entry name" value="GNAT_dom"/>
</dbReference>
<sequence>MMKIRQGTKEDLPQALELIRELAIYEKAENEVENTVESMLQDGFGEQPVFGFHVADDQGKIVGISIYYYRYSTWKGKCLYLEDLVVNESYRGKGIGKLLFDATALRAKEANCNLLNWQVLDWNEPAINFYKKINAQFDNEWINCRLTREQLDKY</sequence>
<dbReference type="PROSITE" id="PS51186">
    <property type="entry name" value="GNAT"/>
    <property type="match status" value="1"/>
</dbReference>
<dbReference type="PANTHER" id="PTHR10545:SF29">
    <property type="entry name" value="GH14572P-RELATED"/>
    <property type="match status" value="1"/>
</dbReference>
<accession>A0ABT8KTI7</accession>
<dbReference type="CDD" id="cd04301">
    <property type="entry name" value="NAT_SF"/>
    <property type="match status" value="1"/>
</dbReference>
<dbReference type="Proteomes" id="UP001172082">
    <property type="component" value="Unassembled WGS sequence"/>
</dbReference>
<dbReference type="Gene3D" id="3.40.630.30">
    <property type="match status" value="1"/>
</dbReference>
<keyword evidence="1" id="KW-0808">Transferase</keyword>
<gene>
    <name evidence="4" type="ORF">QQ008_21975</name>
</gene>
<dbReference type="SUPFAM" id="SSF55729">
    <property type="entry name" value="Acyl-CoA N-acyltransferases (Nat)"/>
    <property type="match status" value="1"/>
</dbReference>
<dbReference type="EMBL" id="JAUJEA010000009">
    <property type="protein sequence ID" value="MDN5204076.1"/>
    <property type="molecule type" value="Genomic_DNA"/>
</dbReference>
<dbReference type="RefSeq" id="WP_346754135.1">
    <property type="nucleotide sequence ID" value="NZ_JAUJEA010000009.1"/>
</dbReference>
<keyword evidence="2" id="KW-0012">Acyltransferase</keyword>
<dbReference type="PANTHER" id="PTHR10545">
    <property type="entry name" value="DIAMINE N-ACETYLTRANSFERASE"/>
    <property type="match status" value="1"/>
</dbReference>
<reference evidence="4" key="1">
    <citation type="submission" date="2023-06" db="EMBL/GenBank/DDBJ databases">
        <title>Genomic of Parafulvivirga corallium.</title>
        <authorList>
            <person name="Wang G."/>
        </authorList>
    </citation>
    <scope>NUCLEOTIDE SEQUENCE</scope>
    <source>
        <strain evidence="4">BMA10</strain>
    </source>
</reference>
<evidence type="ECO:0000313" key="4">
    <source>
        <dbReference type="EMBL" id="MDN5204076.1"/>
    </source>
</evidence>
<evidence type="ECO:0000259" key="3">
    <source>
        <dbReference type="PROSITE" id="PS51186"/>
    </source>
</evidence>
<protein>
    <submittedName>
        <fullName evidence="4">GNAT family N-acetyltransferase</fullName>
    </submittedName>
</protein>